<feature type="transmembrane region" description="Helical" evidence="7">
    <location>
        <begin position="119"/>
        <end position="136"/>
    </location>
</feature>
<keyword evidence="4 7" id="KW-0812">Transmembrane</keyword>
<keyword evidence="6 7" id="KW-0472">Membrane</keyword>
<dbReference type="PANTHER" id="PTHR32322:SF2">
    <property type="entry name" value="EAMA DOMAIN-CONTAINING PROTEIN"/>
    <property type="match status" value="1"/>
</dbReference>
<feature type="transmembrane region" description="Helical" evidence="7">
    <location>
        <begin position="64"/>
        <end position="88"/>
    </location>
</feature>
<keyword evidence="5 7" id="KW-1133">Transmembrane helix</keyword>
<dbReference type="InterPro" id="IPR000620">
    <property type="entry name" value="EamA_dom"/>
</dbReference>
<comment type="similarity">
    <text evidence="2">Belongs to the EamA transporter family.</text>
</comment>
<dbReference type="PANTHER" id="PTHR32322">
    <property type="entry name" value="INNER MEMBRANE TRANSPORTER"/>
    <property type="match status" value="1"/>
</dbReference>
<feature type="transmembrane region" description="Helical" evidence="7">
    <location>
        <begin position="212"/>
        <end position="236"/>
    </location>
</feature>
<feature type="domain" description="EamA" evidence="8">
    <location>
        <begin position="3"/>
        <end position="135"/>
    </location>
</feature>
<evidence type="ECO:0000256" key="2">
    <source>
        <dbReference type="ARBA" id="ARBA00007362"/>
    </source>
</evidence>
<feature type="domain" description="EamA" evidence="8">
    <location>
        <begin position="150"/>
        <end position="286"/>
    </location>
</feature>
<evidence type="ECO:0000256" key="1">
    <source>
        <dbReference type="ARBA" id="ARBA00004651"/>
    </source>
</evidence>
<feature type="transmembrane region" description="Helical" evidence="7">
    <location>
        <begin position="148"/>
        <end position="168"/>
    </location>
</feature>
<evidence type="ECO:0000256" key="7">
    <source>
        <dbReference type="SAM" id="Phobius"/>
    </source>
</evidence>
<dbReference type="SUPFAM" id="SSF103481">
    <property type="entry name" value="Multidrug resistance efflux transporter EmrE"/>
    <property type="match status" value="2"/>
</dbReference>
<keyword evidence="3" id="KW-1003">Cell membrane</keyword>
<sequence length="307" mass="33952">MNALLYLLVVLIWGTTWIAITLQQQGNVAITVSIFYRFTLAAGIMMIFLLLIRRLRHLALRDHLFCVAQGFCVFAFNFYCFYHAAAYISSGLESVIFSMAVLFNAINGMIFFRQRLSPNLLPASILGMIGIVALFWQDLTAAQIAPELLKGIGLSLLGTYGFSLGNMISSRHQRKGLDILSTNAYAMTYGAVLMGLFSLIQHHSFTIELTPSYLGSLLYLAVFGSVIAFAAYFSLIGRIGASGAAYSTLLFPLVALTLSTFYEGYYWHLNAIVGLLLILLGNLVMFSKPGWVQSWFKRASLNNHSAS</sequence>
<protein>
    <submittedName>
        <fullName evidence="9">Putative inner membrane protein</fullName>
    </submittedName>
</protein>
<evidence type="ECO:0000256" key="6">
    <source>
        <dbReference type="ARBA" id="ARBA00023136"/>
    </source>
</evidence>
<feature type="transmembrane region" description="Helical" evidence="7">
    <location>
        <begin position="268"/>
        <end position="287"/>
    </location>
</feature>
<dbReference type="InterPro" id="IPR037185">
    <property type="entry name" value="EmrE-like"/>
</dbReference>
<dbReference type="GO" id="GO:0016020">
    <property type="term" value="C:membrane"/>
    <property type="evidence" value="ECO:0007669"/>
    <property type="project" value="UniProtKB-SubCell"/>
</dbReference>
<reference evidence="10" key="1">
    <citation type="submission" date="2015-03" db="EMBL/GenBank/DDBJ databases">
        <authorList>
            <consortium name="Pathogen Informatics"/>
            <person name="Murphy D."/>
        </authorList>
    </citation>
    <scope>NUCLEOTIDE SEQUENCE [LARGE SCALE GENOMIC DNA]</scope>
    <source>
        <strain evidence="10">IP6945</strain>
    </source>
</reference>
<evidence type="ECO:0000256" key="4">
    <source>
        <dbReference type="ARBA" id="ARBA00022692"/>
    </source>
</evidence>
<organism evidence="9 10">
    <name type="scientific">Yersinia thracica</name>
    <dbReference type="NCBI Taxonomy" id="2890319"/>
    <lineage>
        <taxon>Bacteria</taxon>
        <taxon>Pseudomonadati</taxon>
        <taxon>Pseudomonadota</taxon>
        <taxon>Gammaproteobacteria</taxon>
        <taxon>Enterobacterales</taxon>
        <taxon>Yersiniaceae</taxon>
        <taxon>Yersinia</taxon>
    </lineage>
</organism>
<feature type="transmembrane region" description="Helical" evidence="7">
    <location>
        <begin position="94"/>
        <end position="112"/>
    </location>
</feature>
<dbReference type="Proteomes" id="UP000041882">
    <property type="component" value="Unassembled WGS sequence"/>
</dbReference>
<feature type="transmembrane region" description="Helical" evidence="7">
    <location>
        <begin position="34"/>
        <end position="52"/>
    </location>
</feature>
<dbReference type="EMBL" id="CQAW01000026">
    <property type="protein sequence ID" value="CNI33753.1"/>
    <property type="molecule type" value="Genomic_DNA"/>
</dbReference>
<evidence type="ECO:0000256" key="3">
    <source>
        <dbReference type="ARBA" id="ARBA00022475"/>
    </source>
</evidence>
<evidence type="ECO:0000259" key="8">
    <source>
        <dbReference type="Pfam" id="PF00892"/>
    </source>
</evidence>
<feature type="transmembrane region" description="Helical" evidence="7">
    <location>
        <begin position="243"/>
        <end position="262"/>
    </location>
</feature>
<accession>A0A0T9QY37</accession>
<proteinExistence type="inferred from homology"/>
<keyword evidence="10" id="KW-1185">Reference proteome</keyword>
<dbReference type="RefSeq" id="WP_050116395.1">
    <property type="nucleotide sequence ID" value="NZ_CABHXQ010000017.1"/>
</dbReference>
<dbReference type="AlphaFoldDB" id="A0A0T9QY37"/>
<gene>
    <name evidence="9" type="ORF">ERS008472_03872</name>
</gene>
<evidence type="ECO:0000256" key="5">
    <source>
        <dbReference type="ARBA" id="ARBA00022989"/>
    </source>
</evidence>
<feature type="transmembrane region" description="Helical" evidence="7">
    <location>
        <begin position="180"/>
        <end position="200"/>
    </location>
</feature>
<dbReference type="InterPro" id="IPR050638">
    <property type="entry name" value="AA-Vitamin_Transporters"/>
</dbReference>
<dbReference type="Pfam" id="PF00892">
    <property type="entry name" value="EamA"/>
    <property type="match status" value="2"/>
</dbReference>
<evidence type="ECO:0000313" key="9">
    <source>
        <dbReference type="EMBL" id="CNI33753.1"/>
    </source>
</evidence>
<name>A0A0T9QY37_9GAMM</name>
<comment type="subcellular location">
    <subcellularLocation>
        <location evidence="1">Cell membrane</location>
        <topology evidence="1">Multi-pass membrane protein</topology>
    </subcellularLocation>
</comment>
<evidence type="ECO:0000313" key="10">
    <source>
        <dbReference type="Proteomes" id="UP000041882"/>
    </source>
</evidence>